<feature type="non-terminal residue" evidence="2">
    <location>
        <position position="735"/>
    </location>
</feature>
<dbReference type="PROSITE" id="PS50835">
    <property type="entry name" value="IG_LIKE"/>
    <property type="match status" value="5"/>
</dbReference>
<dbReference type="PANTHER" id="PTHR47633:SF4">
    <property type="entry name" value="MYOPALLADIN ISOFORM X1"/>
    <property type="match status" value="1"/>
</dbReference>
<keyword evidence="3" id="KW-1185">Reference proteome</keyword>
<feature type="domain" description="Ig-like" evidence="1">
    <location>
        <begin position="100"/>
        <end position="186"/>
    </location>
</feature>
<protein>
    <recommendedName>
        <fullName evidence="1">Ig-like domain-containing protein</fullName>
    </recommendedName>
</protein>
<dbReference type="InterPro" id="IPR003598">
    <property type="entry name" value="Ig_sub2"/>
</dbReference>
<feature type="domain" description="Ig-like" evidence="1">
    <location>
        <begin position="355"/>
        <end position="445"/>
    </location>
</feature>
<sequence length="735" mass="83590">MNWIASDEDIGDLDSEHIMTLDLLHWNIVHTTTLDAGEYTVRATNHLGSAHTSSCVRVISQSDILTESQNEQALEQIQYLEDSSRHRRTVAEDVTVMQAPQFTRPLHNIETVEGTNIHLECRLQPVGDPTIRVDWFVNGRPVGTGHRFRPAHEFDYVALDLLSVYPVDSGVYTCQARNQLAKRDLILDSQHPSGLEKIQYLEDSSRYKKSEYVDEVVNIRPRFVTKPKSLDNMREGKHAHFECKLEPVTDPNLKVEWYMNGRPVTVGHRFRPIHDFGYVALDIIDLIAEDSGTYTCRAVNLVGADETTCNLICRSSAQILTSTQNEMGLEQIQYLEDRSRYQRSEYTEETTKQAPTFTTSIKNISIKESQRAHFECRLIPVSDPTMKVEWFHNNVPLKSGSRFTETHAFGFVALDVQHCLPEDSGTYTCRAKNALGEAITSANLAVLSKKSIYLDTQHESALSRINYLEDTSRYQRQTVQEDSVTQAPMFTQPMKDIKCAENQAVHFEARLIPVGDPKLKVDWLRNGVPIQACEFFSSLICWNMRANRVTTMHDFGYVALNMKYVYPEDSGTYTCRATNELGEAVTSSSLVVHYYSIYHGKAKASLLLESQHEGALQKLHQLEDSTKYQRRQEDDIIVTQAPRFTTQLNGPTKLVEGQSAHYECRIEPYPDPNLKVEWYHNGTPLQTGHRFRTTYDFGFAALDILTAYPEDSGEYTCKAINKLGQAQSSIKLNVT</sequence>
<name>A0ABN7NGP0_TIMPD</name>
<dbReference type="SMART" id="SM00408">
    <property type="entry name" value="IGc2"/>
    <property type="match status" value="5"/>
</dbReference>
<feature type="domain" description="Ig-like" evidence="1">
    <location>
        <begin position="642"/>
        <end position="735"/>
    </location>
</feature>
<reference evidence="2" key="1">
    <citation type="submission" date="2021-03" db="EMBL/GenBank/DDBJ databases">
        <authorList>
            <person name="Tran Van P."/>
        </authorList>
    </citation>
    <scope>NUCLEOTIDE SEQUENCE</scope>
</reference>
<evidence type="ECO:0000313" key="2">
    <source>
        <dbReference type="EMBL" id="CAG2055048.1"/>
    </source>
</evidence>
<dbReference type="InterPro" id="IPR036179">
    <property type="entry name" value="Ig-like_dom_sf"/>
</dbReference>
<dbReference type="InterPro" id="IPR013783">
    <property type="entry name" value="Ig-like_fold"/>
</dbReference>
<dbReference type="InterPro" id="IPR013098">
    <property type="entry name" value="Ig_I-set"/>
</dbReference>
<feature type="domain" description="Ig-like" evidence="1">
    <location>
        <begin position="488"/>
        <end position="591"/>
    </location>
</feature>
<dbReference type="InterPro" id="IPR003599">
    <property type="entry name" value="Ig_sub"/>
</dbReference>
<dbReference type="InterPro" id="IPR007110">
    <property type="entry name" value="Ig-like_dom"/>
</dbReference>
<organism evidence="2 3">
    <name type="scientific">Timema podura</name>
    <name type="common">Walking stick</name>
    <dbReference type="NCBI Taxonomy" id="61482"/>
    <lineage>
        <taxon>Eukaryota</taxon>
        <taxon>Metazoa</taxon>
        <taxon>Ecdysozoa</taxon>
        <taxon>Arthropoda</taxon>
        <taxon>Hexapoda</taxon>
        <taxon>Insecta</taxon>
        <taxon>Pterygota</taxon>
        <taxon>Neoptera</taxon>
        <taxon>Polyneoptera</taxon>
        <taxon>Phasmatodea</taxon>
        <taxon>Timematodea</taxon>
        <taxon>Timematoidea</taxon>
        <taxon>Timematidae</taxon>
        <taxon>Timema</taxon>
    </lineage>
</organism>
<dbReference type="PANTHER" id="PTHR47633">
    <property type="entry name" value="IMMUNOGLOBULIN"/>
    <property type="match status" value="1"/>
</dbReference>
<evidence type="ECO:0000313" key="3">
    <source>
        <dbReference type="Proteomes" id="UP001153148"/>
    </source>
</evidence>
<dbReference type="Proteomes" id="UP001153148">
    <property type="component" value="Unassembled WGS sequence"/>
</dbReference>
<evidence type="ECO:0000259" key="1">
    <source>
        <dbReference type="PROSITE" id="PS50835"/>
    </source>
</evidence>
<comment type="caution">
    <text evidence="2">The sequence shown here is derived from an EMBL/GenBank/DDBJ whole genome shotgun (WGS) entry which is preliminary data.</text>
</comment>
<dbReference type="Gene3D" id="2.60.40.10">
    <property type="entry name" value="Immunoglobulins"/>
    <property type="match status" value="5"/>
</dbReference>
<proteinExistence type="predicted"/>
<dbReference type="SMART" id="SM00409">
    <property type="entry name" value="IG"/>
    <property type="match status" value="5"/>
</dbReference>
<dbReference type="EMBL" id="CAJPIN010002022">
    <property type="protein sequence ID" value="CAG2055048.1"/>
    <property type="molecule type" value="Genomic_DNA"/>
</dbReference>
<gene>
    <name evidence="2" type="ORF">TPAB3V08_LOCUS2061</name>
</gene>
<dbReference type="Pfam" id="PF07679">
    <property type="entry name" value="I-set"/>
    <property type="match status" value="5"/>
</dbReference>
<feature type="domain" description="Ig-like" evidence="1">
    <location>
        <begin position="221"/>
        <end position="312"/>
    </location>
</feature>
<accession>A0ABN7NGP0</accession>
<dbReference type="SUPFAM" id="SSF48726">
    <property type="entry name" value="Immunoglobulin"/>
    <property type="match status" value="5"/>
</dbReference>